<dbReference type="PROSITE" id="PS50994">
    <property type="entry name" value="INTEGRASE"/>
    <property type="match status" value="1"/>
</dbReference>
<feature type="compositionally biased region" description="Polar residues" evidence="1">
    <location>
        <begin position="243"/>
        <end position="253"/>
    </location>
</feature>
<dbReference type="InterPro" id="IPR012337">
    <property type="entry name" value="RNaseH-like_sf"/>
</dbReference>
<dbReference type="SUPFAM" id="SSF53098">
    <property type="entry name" value="Ribonuclease H-like"/>
    <property type="match status" value="1"/>
</dbReference>
<proteinExistence type="predicted"/>
<dbReference type="PANTHER" id="PTHR37984:SF5">
    <property type="entry name" value="PROTEIN NYNRIN-LIKE"/>
    <property type="match status" value="1"/>
</dbReference>
<dbReference type="AlphaFoldDB" id="A0A438GIP6"/>
<dbReference type="GO" id="GO:0015074">
    <property type="term" value="P:DNA integration"/>
    <property type="evidence" value="ECO:0007669"/>
    <property type="project" value="InterPro"/>
</dbReference>
<evidence type="ECO:0000313" key="3">
    <source>
        <dbReference type="EMBL" id="RVW72057.1"/>
    </source>
</evidence>
<evidence type="ECO:0000313" key="4">
    <source>
        <dbReference type="Proteomes" id="UP000288805"/>
    </source>
</evidence>
<feature type="region of interest" description="Disordered" evidence="1">
    <location>
        <begin position="221"/>
        <end position="253"/>
    </location>
</feature>
<protein>
    <recommendedName>
        <fullName evidence="2">Integrase catalytic domain-containing protein</fullName>
    </recommendedName>
</protein>
<comment type="caution">
    <text evidence="3">The sequence shown here is derived from an EMBL/GenBank/DDBJ whole genome shotgun (WGS) entry which is preliminary data.</text>
</comment>
<dbReference type="EMBL" id="QGNW01000424">
    <property type="protein sequence ID" value="RVW72057.1"/>
    <property type="molecule type" value="Genomic_DNA"/>
</dbReference>
<evidence type="ECO:0000259" key="2">
    <source>
        <dbReference type="PROSITE" id="PS50994"/>
    </source>
</evidence>
<dbReference type="PANTHER" id="PTHR37984">
    <property type="entry name" value="PROTEIN CBG26694"/>
    <property type="match status" value="1"/>
</dbReference>
<dbReference type="Proteomes" id="UP000288805">
    <property type="component" value="Unassembled WGS sequence"/>
</dbReference>
<dbReference type="InterPro" id="IPR036397">
    <property type="entry name" value="RNaseH_sf"/>
</dbReference>
<sequence>MRAIPSKVRDTLQQFFEWTVEKIKRAENGCADALADIATSLHIKEAILLPIHVQANPSVAEIFTCNTIEAKTSRRPRVDMNDYYSGTSGQARLPEDPKQAHKIRAPGPSHSGHGHSRSPYQPHPPKRNFCSSPQITSVNGWKLKHMLGIKDKDVTKFVWKNIIRLFEIPQTIIADNGPQFDSIAFRNFCSELNIRNSYSTPCYPQSNGQAEATNKTLITALKKSSSKPKENGGGATRRPMGLSNHTRTPTRNTSLRPHIWYGCNHFY</sequence>
<organism evidence="3 4">
    <name type="scientific">Vitis vinifera</name>
    <name type="common">Grape</name>
    <dbReference type="NCBI Taxonomy" id="29760"/>
    <lineage>
        <taxon>Eukaryota</taxon>
        <taxon>Viridiplantae</taxon>
        <taxon>Streptophyta</taxon>
        <taxon>Embryophyta</taxon>
        <taxon>Tracheophyta</taxon>
        <taxon>Spermatophyta</taxon>
        <taxon>Magnoliopsida</taxon>
        <taxon>eudicotyledons</taxon>
        <taxon>Gunneridae</taxon>
        <taxon>Pentapetalae</taxon>
        <taxon>rosids</taxon>
        <taxon>Vitales</taxon>
        <taxon>Vitaceae</taxon>
        <taxon>Viteae</taxon>
        <taxon>Vitis</taxon>
    </lineage>
</organism>
<dbReference type="GO" id="GO:0003676">
    <property type="term" value="F:nucleic acid binding"/>
    <property type="evidence" value="ECO:0007669"/>
    <property type="project" value="InterPro"/>
</dbReference>
<gene>
    <name evidence="3" type="ORF">CK203_054047</name>
</gene>
<name>A0A438GIP6_VITVI</name>
<dbReference type="Gene3D" id="3.30.420.10">
    <property type="entry name" value="Ribonuclease H-like superfamily/Ribonuclease H"/>
    <property type="match status" value="1"/>
</dbReference>
<dbReference type="InterPro" id="IPR050951">
    <property type="entry name" value="Retrovirus_Pol_polyprotein"/>
</dbReference>
<reference evidence="3 4" key="1">
    <citation type="journal article" date="2018" name="PLoS Genet.">
        <title>Population sequencing reveals clonal diversity and ancestral inbreeding in the grapevine cultivar Chardonnay.</title>
        <authorList>
            <person name="Roach M.J."/>
            <person name="Johnson D.L."/>
            <person name="Bohlmann J."/>
            <person name="van Vuuren H.J."/>
            <person name="Jones S.J."/>
            <person name="Pretorius I.S."/>
            <person name="Schmidt S.A."/>
            <person name="Borneman A.R."/>
        </authorList>
    </citation>
    <scope>NUCLEOTIDE SEQUENCE [LARGE SCALE GENOMIC DNA]</scope>
    <source>
        <strain evidence="4">cv. Chardonnay</strain>
        <tissue evidence="3">Leaf</tissue>
    </source>
</reference>
<feature type="domain" description="Integrase catalytic" evidence="2">
    <location>
        <begin position="168"/>
        <end position="265"/>
    </location>
</feature>
<feature type="region of interest" description="Disordered" evidence="1">
    <location>
        <begin position="78"/>
        <end position="131"/>
    </location>
</feature>
<accession>A0A438GIP6</accession>
<evidence type="ECO:0000256" key="1">
    <source>
        <dbReference type="SAM" id="MobiDB-lite"/>
    </source>
</evidence>
<dbReference type="InterPro" id="IPR001584">
    <property type="entry name" value="Integrase_cat-core"/>
</dbReference>